<name>A0A328U3V9_9BACL</name>
<reference evidence="7 8" key="1">
    <citation type="submission" date="2018-06" db="EMBL/GenBank/DDBJ databases">
        <title>Paenibacillus montanisoli sp. nov., isolated from mountain area soil.</title>
        <authorList>
            <person name="Wu M."/>
        </authorList>
    </citation>
    <scope>NUCLEOTIDE SEQUENCE [LARGE SCALE GENOMIC DNA]</scope>
    <source>
        <strain evidence="7 8">RA17</strain>
    </source>
</reference>
<organism evidence="7 8">
    <name type="scientific">Paenibacillus montanisoli</name>
    <dbReference type="NCBI Taxonomy" id="2081970"/>
    <lineage>
        <taxon>Bacteria</taxon>
        <taxon>Bacillati</taxon>
        <taxon>Bacillota</taxon>
        <taxon>Bacilli</taxon>
        <taxon>Bacillales</taxon>
        <taxon>Paenibacillaceae</taxon>
        <taxon>Paenibacillus</taxon>
    </lineage>
</organism>
<feature type="transmembrane region" description="Helical" evidence="6">
    <location>
        <begin position="241"/>
        <end position="268"/>
    </location>
</feature>
<dbReference type="GO" id="GO:0022857">
    <property type="term" value="F:transmembrane transporter activity"/>
    <property type="evidence" value="ECO:0007669"/>
    <property type="project" value="InterPro"/>
</dbReference>
<feature type="transmembrane region" description="Helical" evidence="6">
    <location>
        <begin position="46"/>
        <end position="65"/>
    </location>
</feature>
<evidence type="ECO:0000256" key="4">
    <source>
        <dbReference type="ARBA" id="ARBA00022989"/>
    </source>
</evidence>
<keyword evidence="8" id="KW-1185">Reference proteome</keyword>
<evidence type="ECO:0000313" key="7">
    <source>
        <dbReference type="EMBL" id="RAP75585.1"/>
    </source>
</evidence>
<sequence>METYAEMWKGAFGSFYFVTNTLSRATPIILVGLGTALAFRAGFFNLGAEGQMILGGLCAAITALYVPGPGWYKLVLALISGIVAGGIWSAFAGWMDAKFRMNLLITTLLLNYIASLFAGYLVAYPLKDTTGSAAMAQTKMIDQSAWLPKLFQGMSLHAGFLIALAGAILLFLFMKYTVSGYETRMLGNNPLFAAYGGVQRGKLMFYSMLASGGFAGLAGAVEVLGTQYRYLDGSLSTPGYAWSGIMATLLAGSHPLGTAFAALLLAALQTGGMGVERNTEVPLEIASVIQATLILFVSAKLSYSFLKRRKARAQSGTIS</sequence>
<dbReference type="PANTHER" id="PTHR47089">
    <property type="entry name" value="ABC TRANSPORTER, PERMEASE PROTEIN"/>
    <property type="match status" value="1"/>
</dbReference>
<evidence type="ECO:0000256" key="3">
    <source>
        <dbReference type="ARBA" id="ARBA00022692"/>
    </source>
</evidence>
<gene>
    <name evidence="7" type="ORF">DL346_17170</name>
</gene>
<dbReference type="CDD" id="cd06580">
    <property type="entry name" value="TM_PBP1_transp_TpRbsC_like"/>
    <property type="match status" value="1"/>
</dbReference>
<feature type="transmembrane region" description="Helical" evidence="6">
    <location>
        <begin position="15"/>
        <end position="39"/>
    </location>
</feature>
<keyword evidence="5 6" id="KW-0472">Membrane</keyword>
<dbReference type="PANTHER" id="PTHR47089:SF1">
    <property type="entry name" value="GUANOSINE ABC TRANSPORTER PERMEASE PROTEIN NUPP"/>
    <property type="match status" value="1"/>
</dbReference>
<keyword evidence="3 6" id="KW-0812">Transmembrane</keyword>
<dbReference type="EMBL" id="QLUW01000003">
    <property type="protein sequence ID" value="RAP75585.1"/>
    <property type="molecule type" value="Genomic_DNA"/>
</dbReference>
<evidence type="ECO:0000256" key="1">
    <source>
        <dbReference type="ARBA" id="ARBA00004651"/>
    </source>
</evidence>
<feature type="transmembrane region" description="Helical" evidence="6">
    <location>
        <begin position="71"/>
        <end position="91"/>
    </location>
</feature>
<evidence type="ECO:0000256" key="6">
    <source>
        <dbReference type="SAM" id="Phobius"/>
    </source>
</evidence>
<proteinExistence type="predicted"/>
<evidence type="ECO:0000256" key="2">
    <source>
        <dbReference type="ARBA" id="ARBA00022475"/>
    </source>
</evidence>
<keyword evidence="4 6" id="KW-1133">Transmembrane helix</keyword>
<dbReference type="GO" id="GO:0005886">
    <property type="term" value="C:plasma membrane"/>
    <property type="evidence" value="ECO:0007669"/>
    <property type="project" value="UniProtKB-SubCell"/>
</dbReference>
<evidence type="ECO:0000256" key="5">
    <source>
        <dbReference type="ARBA" id="ARBA00023136"/>
    </source>
</evidence>
<feature type="transmembrane region" description="Helical" evidence="6">
    <location>
        <begin position="203"/>
        <end position="221"/>
    </location>
</feature>
<dbReference type="InterPro" id="IPR001851">
    <property type="entry name" value="ABC_transp_permease"/>
</dbReference>
<dbReference type="Pfam" id="PF02653">
    <property type="entry name" value="BPD_transp_2"/>
    <property type="match status" value="1"/>
</dbReference>
<dbReference type="AlphaFoldDB" id="A0A328U3V9"/>
<protein>
    <submittedName>
        <fullName evidence="7">ABC transporter permease</fullName>
    </submittedName>
</protein>
<comment type="subcellular location">
    <subcellularLocation>
        <location evidence="1">Cell membrane</location>
        <topology evidence="1">Multi-pass membrane protein</topology>
    </subcellularLocation>
</comment>
<keyword evidence="2" id="KW-1003">Cell membrane</keyword>
<feature type="transmembrane region" description="Helical" evidence="6">
    <location>
        <begin position="154"/>
        <end position="174"/>
    </location>
</feature>
<dbReference type="OrthoDB" id="45037at2"/>
<evidence type="ECO:0000313" key="8">
    <source>
        <dbReference type="Proteomes" id="UP000249260"/>
    </source>
</evidence>
<accession>A0A328U3V9</accession>
<dbReference type="Proteomes" id="UP000249260">
    <property type="component" value="Unassembled WGS sequence"/>
</dbReference>
<comment type="caution">
    <text evidence="7">The sequence shown here is derived from an EMBL/GenBank/DDBJ whole genome shotgun (WGS) entry which is preliminary data.</text>
</comment>
<feature type="transmembrane region" description="Helical" evidence="6">
    <location>
        <begin position="103"/>
        <end position="123"/>
    </location>
</feature>